<dbReference type="NCBIfam" id="TIGR00369">
    <property type="entry name" value="unchar_dom_1"/>
    <property type="match status" value="1"/>
</dbReference>
<reference evidence="3" key="1">
    <citation type="submission" date="2019-08" db="EMBL/GenBank/DDBJ databases">
        <title>The complete genome of Acinetobacter defluvii strain WCHAD010030.</title>
        <authorList>
            <person name="Hu Y."/>
            <person name="Qin J."/>
            <person name="Feng Y."/>
            <person name="Zong Z."/>
        </authorList>
    </citation>
    <scope>NUCLEOTIDE SEQUENCE</scope>
    <source>
        <strain evidence="3">WCHA30</strain>
    </source>
</reference>
<dbReference type="InterPro" id="IPR003736">
    <property type="entry name" value="PAAI_dom"/>
</dbReference>
<evidence type="ECO:0000313" key="3">
    <source>
        <dbReference type="EMBL" id="AWL29781.1"/>
    </source>
</evidence>
<accession>A0A2S2FFM2</accession>
<name>A0A2S2FFM2_9GAMM</name>
<evidence type="ECO:0000313" key="4">
    <source>
        <dbReference type="Proteomes" id="UP000245977"/>
    </source>
</evidence>
<dbReference type="KEGG" id="adv:DJ533_15020"/>
<protein>
    <submittedName>
        <fullName evidence="3">Thioesterase family protein</fullName>
    </submittedName>
</protein>
<dbReference type="STRING" id="1871111.GCA_001704615_03563"/>
<gene>
    <name evidence="3" type="ORF">DJ533_15020</name>
</gene>
<dbReference type="NCBIfam" id="NF008675">
    <property type="entry name" value="PRK11688.1"/>
    <property type="match status" value="1"/>
</dbReference>
<feature type="domain" description="Thioesterase" evidence="2">
    <location>
        <begin position="79"/>
        <end position="166"/>
    </location>
</feature>
<dbReference type="Proteomes" id="UP000245977">
    <property type="component" value="Chromosome"/>
</dbReference>
<evidence type="ECO:0000259" key="2">
    <source>
        <dbReference type="Pfam" id="PF03061"/>
    </source>
</evidence>
<dbReference type="CDD" id="cd03443">
    <property type="entry name" value="PaaI_thioesterase"/>
    <property type="match status" value="1"/>
</dbReference>
<sequence length="176" mass="19327">MTTDSPQADSTKVESQKKWTGNLHLGSKADLNVVLSQLTKAFNSSPYFSHNAMQMRVVNDEIEGYIEMQPYLIGNVAFQILHGGVAATLLDSIGGIVAMGELYKRAEPDQLPDTLKKVSRLATVDMRVDYLSPGRGKYFIAKAETLRLGRKGCTMRMTMVNDEGKAIATAIASYAY</sequence>
<evidence type="ECO:0000256" key="1">
    <source>
        <dbReference type="ARBA" id="ARBA00022801"/>
    </source>
</evidence>
<dbReference type="GO" id="GO:0016289">
    <property type="term" value="F:acyl-CoA hydrolase activity"/>
    <property type="evidence" value="ECO:0007669"/>
    <property type="project" value="UniProtKB-ARBA"/>
</dbReference>
<dbReference type="Pfam" id="PF03061">
    <property type="entry name" value="4HBT"/>
    <property type="match status" value="1"/>
</dbReference>
<dbReference type="InterPro" id="IPR006683">
    <property type="entry name" value="Thioestr_dom"/>
</dbReference>
<organism evidence="3 4">
    <name type="scientific">Acinetobacter defluvii</name>
    <dbReference type="NCBI Taxonomy" id="1871111"/>
    <lineage>
        <taxon>Bacteria</taxon>
        <taxon>Pseudomonadati</taxon>
        <taxon>Pseudomonadota</taxon>
        <taxon>Gammaproteobacteria</taxon>
        <taxon>Moraxellales</taxon>
        <taxon>Moraxellaceae</taxon>
        <taxon>Acinetobacter</taxon>
    </lineage>
</organism>
<dbReference type="EMBL" id="CP029397">
    <property type="protein sequence ID" value="AWL29781.1"/>
    <property type="molecule type" value="Genomic_DNA"/>
</dbReference>
<dbReference type="AlphaFoldDB" id="A0A2S2FFM2"/>
<dbReference type="InterPro" id="IPR029069">
    <property type="entry name" value="HotDog_dom_sf"/>
</dbReference>
<keyword evidence="4" id="KW-1185">Reference proteome</keyword>
<proteinExistence type="predicted"/>
<dbReference type="RefSeq" id="WP_065994196.1">
    <property type="nucleotide sequence ID" value="NZ_CP029397.2"/>
</dbReference>
<dbReference type="OrthoDB" id="9813158at2"/>
<keyword evidence="1" id="KW-0378">Hydrolase</keyword>
<dbReference type="Gene3D" id="3.10.129.10">
    <property type="entry name" value="Hotdog Thioesterase"/>
    <property type="match status" value="1"/>
</dbReference>
<dbReference type="SUPFAM" id="SSF54637">
    <property type="entry name" value="Thioesterase/thiol ester dehydrase-isomerase"/>
    <property type="match status" value="1"/>
</dbReference>